<dbReference type="Proteomes" id="UP000256941">
    <property type="component" value="Unassembled WGS sequence"/>
</dbReference>
<dbReference type="InterPro" id="IPR015813">
    <property type="entry name" value="Pyrv/PenolPyrv_kinase-like_dom"/>
</dbReference>
<dbReference type="PANTHER" id="PTHR16943:SF8">
    <property type="entry name" value="2-METHYLCITRATE DEHYDRATASE"/>
    <property type="match status" value="1"/>
</dbReference>
<organism evidence="3 4">
    <name type="scientific">Paracoccus versutus</name>
    <name type="common">Thiobacillus versutus</name>
    <dbReference type="NCBI Taxonomy" id="34007"/>
    <lineage>
        <taxon>Bacteria</taxon>
        <taxon>Pseudomonadati</taxon>
        <taxon>Pseudomonadota</taxon>
        <taxon>Alphaproteobacteria</taxon>
        <taxon>Rhodobacterales</taxon>
        <taxon>Paracoccaceae</taxon>
        <taxon>Paracoccus</taxon>
    </lineage>
</organism>
<evidence type="ECO:0000313" key="4">
    <source>
        <dbReference type="Proteomes" id="UP000256941"/>
    </source>
</evidence>
<dbReference type="InterPro" id="IPR036148">
    <property type="entry name" value="MmgE/PrpD_sf"/>
</dbReference>
<dbReference type="GO" id="GO:0016829">
    <property type="term" value="F:lyase activity"/>
    <property type="evidence" value="ECO:0007669"/>
    <property type="project" value="InterPro"/>
</dbReference>
<evidence type="ECO:0000256" key="1">
    <source>
        <dbReference type="SAM" id="MobiDB-lite"/>
    </source>
</evidence>
<accession>A0A3D9XD52</accession>
<name>A0A3D9XD52_PARVE</name>
<dbReference type="Pfam" id="PF19305">
    <property type="entry name" value="MmgE_PrpD_C"/>
    <property type="match status" value="1"/>
</dbReference>
<feature type="compositionally biased region" description="Basic residues" evidence="1">
    <location>
        <begin position="311"/>
        <end position="329"/>
    </location>
</feature>
<gene>
    <name evidence="3" type="ORF">BDD41_3373</name>
</gene>
<sequence>MTVSATVPVRRRSPGLSRLILGLAALIDLARRLGPRIGDLSRVDRIVIHTSHHTHHVIGTGANDPQKLDPKASRETLDHSIMYIFAVALEDGGWHHERSYAPERANRPETVALWHKITTVEDPEWTRRYHARDPREKAFGGRVAVTLRDGRVIEDELALADAHPDGTRPFVRENYVQKFLTLSDGIIATAEQHRFLDAVQGLHDLPAGRLTSVEMFREVRARLPGVKLLANMTEFGRTPALTAEEFQELGYDMVIWPVSSLRVANKAQERLYAALARDGATTAMLPEMQTPGRALRRDRAQCLRGAGPIHRPQRAARAGRKRLPLRRSIRQQLRGDMPAARKGPDLQSRR</sequence>
<dbReference type="InterPro" id="IPR005656">
    <property type="entry name" value="MmgE_PrpD"/>
</dbReference>
<feature type="region of interest" description="Disordered" evidence="1">
    <location>
        <begin position="309"/>
        <end position="350"/>
    </location>
</feature>
<dbReference type="RefSeq" id="WP_231000293.1">
    <property type="nucleotide sequence ID" value="NZ_CP038197.1"/>
</dbReference>
<dbReference type="InterPro" id="IPR040442">
    <property type="entry name" value="Pyrv_kinase-like_dom_sf"/>
</dbReference>
<proteinExistence type="predicted"/>
<protein>
    <submittedName>
        <fullName evidence="3">MmgE/PrpD family protein</fullName>
    </submittedName>
</protein>
<evidence type="ECO:0000313" key="3">
    <source>
        <dbReference type="EMBL" id="REF68334.1"/>
    </source>
</evidence>
<dbReference type="Gene3D" id="3.20.20.60">
    <property type="entry name" value="Phosphoenolpyruvate-binding domains"/>
    <property type="match status" value="1"/>
</dbReference>
<dbReference type="SUPFAM" id="SSF51621">
    <property type="entry name" value="Phosphoenolpyruvate/pyruvate domain"/>
    <property type="match status" value="1"/>
</dbReference>
<dbReference type="PANTHER" id="PTHR16943">
    <property type="entry name" value="2-METHYLCITRATE DEHYDRATASE-RELATED"/>
    <property type="match status" value="1"/>
</dbReference>
<dbReference type="EMBL" id="QTUJ01000003">
    <property type="protein sequence ID" value="REF68334.1"/>
    <property type="molecule type" value="Genomic_DNA"/>
</dbReference>
<dbReference type="SUPFAM" id="SSF103378">
    <property type="entry name" value="2-methylcitrate dehydratase PrpD"/>
    <property type="match status" value="1"/>
</dbReference>
<evidence type="ECO:0000259" key="2">
    <source>
        <dbReference type="Pfam" id="PF19305"/>
    </source>
</evidence>
<dbReference type="InterPro" id="IPR042188">
    <property type="entry name" value="MmgE/PrpD_sf_2"/>
</dbReference>
<dbReference type="AlphaFoldDB" id="A0A3D9XD52"/>
<feature type="domain" description="MmgE/PrpD C-terminal" evidence="2">
    <location>
        <begin position="25"/>
        <end position="203"/>
    </location>
</feature>
<reference evidence="3 4" key="1">
    <citation type="submission" date="2018-08" db="EMBL/GenBank/DDBJ databases">
        <title>Genomic Encyclopedia of Archaeal and Bacterial Type Strains, Phase II (KMG-II): from individual species to whole genera.</title>
        <authorList>
            <person name="Goeker M."/>
        </authorList>
    </citation>
    <scope>NUCLEOTIDE SEQUENCE [LARGE SCALE GENOMIC DNA]</scope>
    <source>
        <strain evidence="3 4">DSM 17099</strain>
    </source>
</reference>
<comment type="caution">
    <text evidence="3">The sequence shown here is derived from an EMBL/GenBank/DDBJ whole genome shotgun (WGS) entry which is preliminary data.</text>
</comment>
<dbReference type="InterPro" id="IPR045337">
    <property type="entry name" value="MmgE_PrpD_C"/>
</dbReference>
<dbReference type="Gene3D" id="3.30.1330.120">
    <property type="entry name" value="2-methylcitrate dehydratase PrpD"/>
    <property type="match status" value="1"/>
</dbReference>